<gene>
    <name evidence="8" type="ORF">V3330_02325</name>
</gene>
<keyword evidence="6" id="KW-0812">Transmembrane</keyword>
<protein>
    <submittedName>
        <fullName evidence="8">Glycosyltransferase family 2 protein</fullName>
    </submittedName>
</protein>
<evidence type="ECO:0000256" key="2">
    <source>
        <dbReference type="ARBA" id="ARBA00022475"/>
    </source>
</evidence>
<evidence type="ECO:0000256" key="3">
    <source>
        <dbReference type="ARBA" id="ARBA00022676"/>
    </source>
</evidence>
<dbReference type="Gene3D" id="3.90.550.10">
    <property type="entry name" value="Spore Coat Polysaccharide Biosynthesis Protein SpsA, Chain A"/>
    <property type="match status" value="1"/>
</dbReference>
<dbReference type="AlphaFoldDB" id="A0AAW9RDH1"/>
<dbReference type="InterPro" id="IPR029044">
    <property type="entry name" value="Nucleotide-diphossugar_trans"/>
</dbReference>
<evidence type="ECO:0000256" key="1">
    <source>
        <dbReference type="ARBA" id="ARBA00004236"/>
    </source>
</evidence>
<proteinExistence type="predicted"/>
<keyword evidence="9" id="KW-1185">Reference proteome</keyword>
<comment type="subcellular location">
    <subcellularLocation>
        <location evidence="1">Cell membrane</location>
    </subcellularLocation>
</comment>
<dbReference type="InterPro" id="IPR001173">
    <property type="entry name" value="Glyco_trans_2-like"/>
</dbReference>
<dbReference type="Proteomes" id="UP001359886">
    <property type="component" value="Unassembled WGS sequence"/>
</dbReference>
<dbReference type="PANTHER" id="PTHR43646">
    <property type="entry name" value="GLYCOSYLTRANSFERASE"/>
    <property type="match status" value="1"/>
</dbReference>
<accession>A0AAW9RDH1</accession>
<name>A0AAW9RDH1_9GAMM</name>
<dbReference type="EMBL" id="JAZHOG010000001">
    <property type="protein sequence ID" value="MEJ8566450.1"/>
    <property type="molecule type" value="Genomic_DNA"/>
</dbReference>
<evidence type="ECO:0000256" key="6">
    <source>
        <dbReference type="SAM" id="Phobius"/>
    </source>
</evidence>
<keyword evidence="2" id="KW-1003">Cell membrane</keyword>
<evidence type="ECO:0000259" key="7">
    <source>
        <dbReference type="Pfam" id="PF00535"/>
    </source>
</evidence>
<dbReference type="CDD" id="cd00761">
    <property type="entry name" value="Glyco_tranf_GTA_type"/>
    <property type="match status" value="1"/>
</dbReference>
<dbReference type="GO" id="GO:0016757">
    <property type="term" value="F:glycosyltransferase activity"/>
    <property type="evidence" value="ECO:0007669"/>
    <property type="project" value="UniProtKB-KW"/>
</dbReference>
<evidence type="ECO:0000256" key="4">
    <source>
        <dbReference type="ARBA" id="ARBA00022679"/>
    </source>
</evidence>
<feature type="transmembrane region" description="Helical" evidence="6">
    <location>
        <begin position="287"/>
        <end position="307"/>
    </location>
</feature>
<feature type="transmembrane region" description="Helical" evidence="6">
    <location>
        <begin position="319"/>
        <end position="339"/>
    </location>
</feature>
<keyword evidence="5 6" id="KW-0472">Membrane</keyword>
<dbReference type="Pfam" id="PF00535">
    <property type="entry name" value="Glycos_transf_2"/>
    <property type="match status" value="1"/>
</dbReference>
<dbReference type="GO" id="GO:0005886">
    <property type="term" value="C:plasma membrane"/>
    <property type="evidence" value="ECO:0007669"/>
    <property type="project" value="UniProtKB-SubCell"/>
</dbReference>
<keyword evidence="3" id="KW-0328">Glycosyltransferase</keyword>
<evidence type="ECO:0000256" key="5">
    <source>
        <dbReference type="ARBA" id="ARBA00023136"/>
    </source>
</evidence>
<feature type="transmembrane region" description="Helical" evidence="6">
    <location>
        <begin position="375"/>
        <end position="400"/>
    </location>
</feature>
<feature type="transmembrane region" description="Helical" evidence="6">
    <location>
        <begin position="264"/>
        <end position="281"/>
    </location>
</feature>
<organism evidence="8 9">
    <name type="scientific">Elongatibacter sediminis</name>
    <dbReference type="NCBI Taxonomy" id="3119006"/>
    <lineage>
        <taxon>Bacteria</taxon>
        <taxon>Pseudomonadati</taxon>
        <taxon>Pseudomonadota</taxon>
        <taxon>Gammaproteobacteria</taxon>
        <taxon>Chromatiales</taxon>
        <taxon>Wenzhouxiangellaceae</taxon>
        <taxon>Elongatibacter</taxon>
    </lineage>
</organism>
<dbReference type="PANTHER" id="PTHR43646:SF2">
    <property type="entry name" value="GLYCOSYLTRANSFERASE 2-LIKE DOMAIN-CONTAINING PROTEIN"/>
    <property type="match status" value="1"/>
</dbReference>
<reference evidence="8 9" key="1">
    <citation type="submission" date="2024-02" db="EMBL/GenBank/DDBJ databases">
        <title>A novel Wenzhouxiangellaceae bacterium, isolated from coastal sediments.</title>
        <authorList>
            <person name="Du Z.-J."/>
            <person name="Ye Y.-Q."/>
            <person name="Zhang X.-Y."/>
        </authorList>
    </citation>
    <scope>NUCLEOTIDE SEQUENCE [LARGE SCALE GENOMIC DNA]</scope>
    <source>
        <strain evidence="8 9">CH-27</strain>
    </source>
</reference>
<feature type="domain" description="Glycosyltransferase 2-like" evidence="7">
    <location>
        <begin position="25"/>
        <end position="182"/>
    </location>
</feature>
<keyword evidence="4" id="KW-0808">Transferase</keyword>
<dbReference type="SUPFAM" id="SSF53448">
    <property type="entry name" value="Nucleotide-diphospho-sugar transferases"/>
    <property type="match status" value="1"/>
</dbReference>
<keyword evidence="6" id="KW-1133">Transmembrane helix</keyword>
<sequence length="410" mass="44199">MTRTMAEDLPPDIATGPGAADVLVSVIVPVHGGAGDLDQCLTAIHRSDWATLEVIVIDDASPASDVAAVIERHGVRHRRIERRSGPAAARNAGAELARGEILFFTDADVVLHTDAIAKAVSALQSDPELSAVIGSYDDTPAHPSLLSRYRNLFHHWNHQVGREQASTFWSGCGAIRRTVFAEAGGFNADYREPSVEDIELGYRIRQTGHRIRLHKAMLATHLKRWRFGDMIRTDIFRRGVPWTALLLQHRSAPPDLNLNRRARVATVAAALFPIACILAIWQGGATALLPTLILLAAAAISGLANSFDTAAGAPMKRGNALVSASVWIGVGAALAALIWTTSLWALVPLGLIVVVVTTQRAFYRLLADRGGPGFAFAAIPLQLLFFISCAVSVPLGWLSWLGQRQAGRKH</sequence>
<evidence type="ECO:0000313" key="9">
    <source>
        <dbReference type="Proteomes" id="UP001359886"/>
    </source>
</evidence>
<comment type="caution">
    <text evidence="8">The sequence shown here is derived from an EMBL/GenBank/DDBJ whole genome shotgun (WGS) entry which is preliminary data.</text>
</comment>
<evidence type="ECO:0000313" key="8">
    <source>
        <dbReference type="EMBL" id="MEJ8566450.1"/>
    </source>
</evidence>